<evidence type="ECO:0000256" key="5">
    <source>
        <dbReference type="SAM" id="Phobius"/>
    </source>
</evidence>
<dbReference type="PANTHER" id="PTHR31465:SF35">
    <property type="entry name" value="RTA1 DOMAIN PROTEIN-RELATED"/>
    <property type="match status" value="1"/>
</dbReference>
<evidence type="ECO:0000313" key="6">
    <source>
        <dbReference type="EMBL" id="TKA26840.1"/>
    </source>
</evidence>
<feature type="transmembrane region" description="Helical" evidence="5">
    <location>
        <begin position="85"/>
        <end position="110"/>
    </location>
</feature>
<dbReference type="Proteomes" id="UP000308549">
    <property type="component" value="Unassembled WGS sequence"/>
</dbReference>
<dbReference type="AlphaFoldDB" id="A0A4U0TWP9"/>
<dbReference type="GO" id="GO:0016020">
    <property type="term" value="C:membrane"/>
    <property type="evidence" value="ECO:0007669"/>
    <property type="project" value="UniProtKB-SubCell"/>
</dbReference>
<evidence type="ECO:0000313" key="7">
    <source>
        <dbReference type="Proteomes" id="UP000308549"/>
    </source>
</evidence>
<evidence type="ECO:0000256" key="3">
    <source>
        <dbReference type="ARBA" id="ARBA00022989"/>
    </source>
</evidence>
<dbReference type="Pfam" id="PF04479">
    <property type="entry name" value="RTA1"/>
    <property type="match status" value="1"/>
</dbReference>
<sequence>MHIRQDTGQEYQYYHYVPSIAAAIVFAILFGASTAMHTYQMFKTKTWFLVPFLIGGIFETIGYIARSVSHTEAPDYTLGPYIVQTILLLVAPALFAASIYMTLGRIVLMLDAQSALFIRRTWLTKIFVCGDVFSFLIQAGGGGLLASGDVNTVDTGNSMVVGGLFIQIVFFGLFVTAAAIFHSRTTRMPTQRCHDLPFWRKQMVCLHVVSTLILVRSIVRVVEFLQGDNGFVVSHEVFLYVFDALVMFIAVALMNWVHPGQVAVEIRRRRGNGLKPEETCKAGLRMDGACDATVEDVRQPDDALPASQDEWLQDMQLMHHYSTHVAHTSLGVREHIMYLWRDVIPQEALRHPFLLHGLLAMSAMSLAYLRPDETDKFVTSRFSHNAMPETEEPNVRLPAAVRSRFDALDEMLKLHCSRDSYDHCLAALQELADIYRNVRYFVALRELESGQVIRWMVMVPTQYVRLIQARHAPALVILAHFAAAIASTNSVWYLDGWAQCCLQGIRLALDHDMQKWLDWPQEQTDHQLAAVHAED</sequence>
<reference evidence="6 7" key="1">
    <citation type="submission" date="2017-03" db="EMBL/GenBank/DDBJ databases">
        <title>Genomes of endolithic fungi from Antarctica.</title>
        <authorList>
            <person name="Coleine C."/>
            <person name="Masonjones S."/>
            <person name="Stajich J.E."/>
        </authorList>
    </citation>
    <scope>NUCLEOTIDE SEQUENCE [LARGE SCALE GENOMIC DNA]</scope>
    <source>
        <strain evidence="6 7">CCFEE 6315</strain>
    </source>
</reference>
<dbReference type="PANTHER" id="PTHR31465">
    <property type="entry name" value="PROTEIN RTA1-RELATED"/>
    <property type="match status" value="1"/>
</dbReference>
<accession>A0A4U0TWP9</accession>
<dbReference type="EMBL" id="NAJL01000026">
    <property type="protein sequence ID" value="TKA26840.1"/>
    <property type="molecule type" value="Genomic_DNA"/>
</dbReference>
<keyword evidence="2 5" id="KW-0812">Transmembrane</keyword>
<organism evidence="6 7">
    <name type="scientific">Salinomyces thailandicus</name>
    <dbReference type="NCBI Taxonomy" id="706561"/>
    <lineage>
        <taxon>Eukaryota</taxon>
        <taxon>Fungi</taxon>
        <taxon>Dikarya</taxon>
        <taxon>Ascomycota</taxon>
        <taxon>Pezizomycotina</taxon>
        <taxon>Dothideomycetes</taxon>
        <taxon>Dothideomycetidae</taxon>
        <taxon>Mycosphaerellales</taxon>
        <taxon>Teratosphaeriaceae</taxon>
        <taxon>Salinomyces</taxon>
    </lineage>
</organism>
<keyword evidence="7" id="KW-1185">Reference proteome</keyword>
<comment type="subcellular location">
    <subcellularLocation>
        <location evidence="1">Membrane</location>
        <topology evidence="1">Multi-pass membrane protein</topology>
    </subcellularLocation>
</comment>
<feature type="transmembrane region" description="Helical" evidence="5">
    <location>
        <begin position="47"/>
        <end position="65"/>
    </location>
</feature>
<evidence type="ECO:0000256" key="2">
    <source>
        <dbReference type="ARBA" id="ARBA00022692"/>
    </source>
</evidence>
<protein>
    <submittedName>
        <fullName evidence="6">Uncharacterized protein</fullName>
    </submittedName>
</protein>
<evidence type="ECO:0000256" key="4">
    <source>
        <dbReference type="ARBA" id="ARBA00023136"/>
    </source>
</evidence>
<comment type="caution">
    <text evidence="6">The sequence shown here is derived from an EMBL/GenBank/DDBJ whole genome shotgun (WGS) entry which is preliminary data.</text>
</comment>
<dbReference type="InterPro" id="IPR007568">
    <property type="entry name" value="RTA1"/>
</dbReference>
<feature type="transmembrane region" description="Helical" evidence="5">
    <location>
        <begin position="160"/>
        <end position="182"/>
    </location>
</feature>
<keyword evidence="3 5" id="KW-1133">Transmembrane helix</keyword>
<gene>
    <name evidence="6" type="ORF">B0A50_04286</name>
</gene>
<proteinExistence type="predicted"/>
<feature type="transmembrane region" description="Helical" evidence="5">
    <location>
        <begin position="203"/>
        <end position="225"/>
    </location>
</feature>
<feature type="transmembrane region" description="Helical" evidence="5">
    <location>
        <begin position="13"/>
        <end position="35"/>
    </location>
</feature>
<feature type="transmembrane region" description="Helical" evidence="5">
    <location>
        <begin position="237"/>
        <end position="257"/>
    </location>
</feature>
<feature type="transmembrane region" description="Helical" evidence="5">
    <location>
        <begin position="122"/>
        <end position="140"/>
    </location>
</feature>
<evidence type="ECO:0000256" key="1">
    <source>
        <dbReference type="ARBA" id="ARBA00004141"/>
    </source>
</evidence>
<name>A0A4U0TWP9_9PEZI</name>
<keyword evidence="4 5" id="KW-0472">Membrane</keyword>
<dbReference type="OrthoDB" id="3358017at2759"/>